<accession>A0ACB8BNV4</accession>
<proteinExistence type="predicted"/>
<comment type="caution">
    <text evidence="1">The sequence shown here is derived from an EMBL/GenBank/DDBJ whole genome shotgun (WGS) entry which is preliminary data.</text>
</comment>
<dbReference type="EMBL" id="MU266368">
    <property type="protein sequence ID" value="KAH7927344.1"/>
    <property type="molecule type" value="Genomic_DNA"/>
</dbReference>
<dbReference type="Proteomes" id="UP000790709">
    <property type="component" value="Unassembled WGS sequence"/>
</dbReference>
<evidence type="ECO:0000313" key="2">
    <source>
        <dbReference type="Proteomes" id="UP000790709"/>
    </source>
</evidence>
<reference evidence="1" key="1">
    <citation type="journal article" date="2021" name="New Phytol.">
        <title>Evolutionary innovations through gain and loss of genes in the ectomycorrhizal Boletales.</title>
        <authorList>
            <person name="Wu G."/>
            <person name="Miyauchi S."/>
            <person name="Morin E."/>
            <person name="Kuo A."/>
            <person name="Drula E."/>
            <person name="Varga T."/>
            <person name="Kohler A."/>
            <person name="Feng B."/>
            <person name="Cao Y."/>
            <person name="Lipzen A."/>
            <person name="Daum C."/>
            <person name="Hundley H."/>
            <person name="Pangilinan J."/>
            <person name="Johnson J."/>
            <person name="Barry K."/>
            <person name="LaButti K."/>
            <person name="Ng V."/>
            <person name="Ahrendt S."/>
            <person name="Min B."/>
            <person name="Choi I.G."/>
            <person name="Park H."/>
            <person name="Plett J.M."/>
            <person name="Magnuson J."/>
            <person name="Spatafora J.W."/>
            <person name="Nagy L.G."/>
            <person name="Henrissat B."/>
            <person name="Grigoriev I.V."/>
            <person name="Yang Z.L."/>
            <person name="Xu J."/>
            <person name="Martin F.M."/>
        </authorList>
    </citation>
    <scope>NUCLEOTIDE SEQUENCE</scope>
    <source>
        <strain evidence="1">KUC20120723A-06</strain>
    </source>
</reference>
<evidence type="ECO:0000313" key="1">
    <source>
        <dbReference type="EMBL" id="KAH7927344.1"/>
    </source>
</evidence>
<sequence length="438" mass="49556">MMDRHDHRAFFLALARLQTPPLLVPKLRRLVWSSDRDLFPATRLFVGPNLVFLDLGLSFMADEESFKCLSSLGAACPHLKILRAHDSKVLNRSTNLISKFICGLHKLEDLSCPRIPLSDSAFSHLARLASLRRLDINLTHIREPRRPCKYPFLNVQAFSVTHVDLDYARAILEYMKSAPEEVHIKPQHKVVFPAWTDQFFVTVSERFDNSTVQSVIFDDEMSWAAQDGPLRRHNDCAITIATMRRLFCLNHLRVLKLGMIGALDVDNHDLKEMAVAWPHMEEFAFRGGRCTCEGLISLLRHCPKLRHLTVLFGVSNFNAALESPVVHDLRNNAITHLHFAHGRNMEEGRASDARKLFRIVPGLRNVTVWGQDPEEKLQDESLWAGIREECRKNRTRSFPTAGNGQDIRGAEGRGRCGGSQRSGKLMAGSATAERQAGE</sequence>
<organism evidence="1 2">
    <name type="scientific">Leucogyrophana mollusca</name>
    <dbReference type="NCBI Taxonomy" id="85980"/>
    <lineage>
        <taxon>Eukaryota</taxon>
        <taxon>Fungi</taxon>
        <taxon>Dikarya</taxon>
        <taxon>Basidiomycota</taxon>
        <taxon>Agaricomycotina</taxon>
        <taxon>Agaricomycetes</taxon>
        <taxon>Agaricomycetidae</taxon>
        <taxon>Boletales</taxon>
        <taxon>Boletales incertae sedis</taxon>
        <taxon>Leucogyrophana</taxon>
    </lineage>
</organism>
<name>A0ACB8BNV4_9AGAM</name>
<gene>
    <name evidence="1" type="ORF">BV22DRAFT_289808</name>
</gene>
<keyword evidence="2" id="KW-1185">Reference proteome</keyword>
<protein>
    <submittedName>
        <fullName evidence="1">Uncharacterized protein</fullName>
    </submittedName>
</protein>